<organism evidence="2 3">
    <name type="scientific">Dibothriocephalus latus</name>
    <name type="common">Fish tapeworm</name>
    <name type="synonym">Diphyllobothrium latum</name>
    <dbReference type="NCBI Taxonomy" id="60516"/>
    <lineage>
        <taxon>Eukaryota</taxon>
        <taxon>Metazoa</taxon>
        <taxon>Spiralia</taxon>
        <taxon>Lophotrochozoa</taxon>
        <taxon>Platyhelminthes</taxon>
        <taxon>Cestoda</taxon>
        <taxon>Eucestoda</taxon>
        <taxon>Diphyllobothriidea</taxon>
        <taxon>Diphyllobothriidae</taxon>
        <taxon>Dibothriocephalus</taxon>
    </lineage>
</organism>
<feature type="domain" description="Glycolipid transfer protein" evidence="1">
    <location>
        <begin position="30"/>
        <end position="123"/>
    </location>
</feature>
<sequence length="129" mass="15065">MSAKQANTFNLKLVIERFTKAVSYHLISPSNLLFSLLDELGRIMYFVMRDVSKKLDILNKLRDPTATPEYHENFITVNKMCSFEKNQYEDNKPVGKLHTYGARNLLRLHRALIFIISFFEKVCIGKCFI</sequence>
<dbReference type="PANTHER" id="PTHR10219:SF43">
    <property type="entry name" value="GLYCOLIPID TRANSFER PROTEIN DOMAIN-CONTAINING PROTEIN"/>
    <property type="match status" value="1"/>
</dbReference>
<evidence type="ECO:0000259" key="1">
    <source>
        <dbReference type="Pfam" id="PF08718"/>
    </source>
</evidence>
<dbReference type="EMBL" id="UYRU01089119">
    <property type="protein sequence ID" value="VDN36576.1"/>
    <property type="molecule type" value="Genomic_DNA"/>
</dbReference>
<evidence type="ECO:0000313" key="3">
    <source>
        <dbReference type="Proteomes" id="UP000281553"/>
    </source>
</evidence>
<dbReference type="InterPro" id="IPR014830">
    <property type="entry name" value="Glycolipid_transfer_prot_dom"/>
</dbReference>
<dbReference type="Proteomes" id="UP000281553">
    <property type="component" value="Unassembled WGS sequence"/>
</dbReference>
<dbReference type="InterPro" id="IPR036497">
    <property type="entry name" value="GLTP_sf"/>
</dbReference>
<dbReference type="Pfam" id="PF08718">
    <property type="entry name" value="GLTP"/>
    <property type="match status" value="1"/>
</dbReference>
<dbReference type="Gene3D" id="1.10.3520.10">
    <property type="entry name" value="Glycolipid transfer protein"/>
    <property type="match status" value="1"/>
</dbReference>
<protein>
    <recommendedName>
        <fullName evidence="1">Glycolipid transfer protein domain-containing protein</fullName>
    </recommendedName>
</protein>
<gene>
    <name evidence="2" type="ORF">DILT_LOCUS17070</name>
</gene>
<name>A0A3P7R069_DIBLA</name>
<proteinExistence type="predicted"/>
<accession>A0A3P7R069</accession>
<reference evidence="2 3" key="1">
    <citation type="submission" date="2018-11" db="EMBL/GenBank/DDBJ databases">
        <authorList>
            <consortium name="Pathogen Informatics"/>
        </authorList>
    </citation>
    <scope>NUCLEOTIDE SEQUENCE [LARGE SCALE GENOMIC DNA]</scope>
</reference>
<dbReference type="SMR" id="A0A3P7R069"/>
<keyword evidence="3" id="KW-1185">Reference proteome</keyword>
<dbReference type="GO" id="GO:1902387">
    <property type="term" value="F:ceramide 1-phosphate binding"/>
    <property type="evidence" value="ECO:0007669"/>
    <property type="project" value="TreeGrafter"/>
</dbReference>
<dbReference type="AlphaFoldDB" id="A0A3P7R069"/>
<evidence type="ECO:0000313" key="2">
    <source>
        <dbReference type="EMBL" id="VDN36576.1"/>
    </source>
</evidence>
<dbReference type="PANTHER" id="PTHR10219">
    <property type="entry name" value="GLYCOLIPID TRANSFER PROTEIN-RELATED"/>
    <property type="match status" value="1"/>
</dbReference>
<dbReference type="GO" id="GO:0016020">
    <property type="term" value="C:membrane"/>
    <property type="evidence" value="ECO:0007669"/>
    <property type="project" value="TreeGrafter"/>
</dbReference>
<dbReference type="GO" id="GO:1902388">
    <property type="term" value="F:ceramide 1-phosphate transfer activity"/>
    <property type="evidence" value="ECO:0007669"/>
    <property type="project" value="TreeGrafter"/>
</dbReference>
<dbReference type="GO" id="GO:0005829">
    <property type="term" value="C:cytosol"/>
    <property type="evidence" value="ECO:0007669"/>
    <property type="project" value="TreeGrafter"/>
</dbReference>
<dbReference type="SUPFAM" id="SSF110004">
    <property type="entry name" value="Glycolipid transfer protein, GLTP"/>
    <property type="match status" value="1"/>
</dbReference>
<dbReference type="OrthoDB" id="116883at2759"/>